<protein>
    <submittedName>
        <fullName evidence="2">Uncharacterized protein</fullName>
    </submittedName>
</protein>
<feature type="transmembrane region" description="Helical" evidence="1">
    <location>
        <begin position="49"/>
        <end position="72"/>
    </location>
</feature>
<evidence type="ECO:0000313" key="2">
    <source>
        <dbReference type="EMBL" id="BAY18423.1"/>
    </source>
</evidence>
<sequence length="1576" mass="171142">MSLKRQLVKIIKIISKKISKYSLFAVKKQINWLLRTLFLRKRRRESVNAGFVLPTVAMVALVVVLLTTAILFRSFERSKNATNVRVNEAVLNASMPAVDRATSKLEQLLNDPSLPRSTPTDVALYDVIKSNTRYDFGDETRLKLAADFNGTTGIQTSSTLETNETLTTAWKFPIDTDNNGKFDSFTIYSIYFRSPPRNTSNLFNRARKSLDARTPPMDKSQVGGACADAIGTSASLVGDASWYKSGGNLAKSFFVYTVNVPIDSLGSLDTTKYEKGNRGFSALEYQQDRERIPVNNKAVWFENDLEISPGSDLLLNGSVHTNGNLLAGGQFSGVDIVFRQVSSKNSCYYEPDNAKITIGGNLGTGNVSQTTNKEPISVHLFRGYKTNPWTGDQSSPAVKIKIAGSTNHKSTTENGGQTLGHNDAAYNKRINLMKETALGLCTSCATQTTVSGLKTAVQGVARYPQEVKTNVVTRIDQSTGLDLASAKSILDDEIELYLRNRTRRVPFAEVSSAIPSDTQALGTYTASNVFPGTTEIEVPAAWREITTTNTGLTLSLDKLPATEPEQQKDDGKENYSGDRVFIGNNLPAYWKNTAGQYVTGQARQPVDNGTTKWDNPNTIARTRASQVQPQLNLGVTDRNDFWEQKAVEDNSANPLSNVGGLRVITGAGIYVDDDGVVASGTASFARSTRSFLSNPTLDANFVGSGGGKMPTPAGFKDAGTAQTNVVVWPDTMPMTGGTGETRKGDLLMRATAVYHFKSSAGTAQTPIACVSSYYDPTNSTTAKNANGLPDNSATNGKSNNGIVYAFPGRTISSANLTILKRQARLVFPNGRIANEPLRRAMEKYTSNSNAFTNFTMEEYSAVDTALCSLSILNGATPATSPTAPVPHGAIREAAFLDAREVKALQNRTAYQTGTQGEYNLDLEQRQPLEVRVTEINLGQLAIKPIGTGEYLLPKSGIIYATRDDALPDLSYKTIEPTASTDKALLFSQTDFKLDPTRRPNGIRLFNGSNLARGGTNSTTYDPSEKGLILVSNTPVYVKGNFNLHQKSDGTAVEEFSDYSETDSSNFYNRATFNTHFACRPGRGGCPSSAGDGDVWRPSTILADSLTLLSGDFQDGFRNHGDYDIRDNANSIPDTQLVNNFVTSANWASSTGYPNTGNPTASPPIENFKTSYLANGVTPVQRRTDFNEYLMEVCVKVPATTCGDGDWYIKPGTTGALKVSDLTFNVALDITNTHQAGTTAQPAFSQYQSYARRVAFVRNSSNQLLDDTGAVITDATAANTKLPVPIGIDSTGKVQKYPYSTFSSTNKPRSVTNKSALWFKTSNSNTAPTGSDYYAVDKPLFLQSRPFGTQQPPLVPVLQLYSPLGTPSNALTQGGKTPGIQGQWVQKVTSDYTFNSSFVSGNSPSRPEEESAGLQNFVRFLEYWGDSGDPASPLRAAKIRGSFIQFKRSSYATAPFASITTADAIASGSATNNRSFFDFPYMTYWTNKGTPQGTTAYYTPPTRDWGFDVALLSQLPDLFAQRFTVPQAGPPAEYFREVGRDDDWVKTLLCAAQGSSRAVPASYRPSDCDTKSPLPYP</sequence>
<dbReference type="EMBL" id="AP018174">
    <property type="protein sequence ID" value="BAY18423.1"/>
    <property type="molecule type" value="Genomic_DNA"/>
</dbReference>
<reference evidence="2 3" key="1">
    <citation type="submission" date="2017-06" db="EMBL/GenBank/DDBJ databases">
        <title>Genome sequencing of cyanobaciteial culture collection at National Institute for Environmental Studies (NIES).</title>
        <authorList>
            <person name="Hirose Y."/>
            <person name="Shimura Y."/>
            <person name="Fujisawa T."/>
            <person name="Nakamura Y."/>
            <person name="Kawachi M."/>
        </authorList>
    </citation>
    <scope>NUCLEOTIDE SEQUENCE [LARGE SCALE GENOMIC DNA]</scope>
    <source>
        <strain evidence="2 3">NIES-21</strain>
    </source>
</reference>
<keyword evidence="1" id="KW-0812">Transmembrane</keyword>
<accession>A0A1Z4GLP6</accession>
<dbReference type="OrthoDB" id="468482at2"/>
<evidence type="ECO:0000256" key="1">
    <source>
        <dbReference type="SAM" id="Phobius"/>
    </source>
</evidence>
<proteinExistence type="predicted"/>
<gene>
    <name evidence="2" type="ORF">NIES21_42700</name>
</gene>
<keyword evidence="1" id="KW-0472">Membrane</keyword>
<dbReference type="NCBIfam" id="NF038301">
    <property type="entry name" value="EPS_HpsA"/>
    <property type="match status" value="1"/>
</dbReference>
<dbReference type="InterPro" id="IPR049774">
    <property type="entry name" value="EPS_HpsA-like"/>
</dbReference>
<name>A0A1Z4GLP6_9CYAN</name>
<dbReference type="Proteomes" id="UP000218287">
    <property type="component" value="Chromosome"/>
</dbReference>
<keyword evidence="1" id="KW-1133">Transmembrane helix</keyword>
<evidence type="ECO:0000313" key="3">
    <source>
        <dbReference type="Proteomes" id="UP000218287"/>
    </source>
</evidence>
<organism evidence="2 3">
    <name type="scientific">Anabaenopsis circularis NIES-21</name>
    <dbReference type="NCBI Taxonomy" id="1085406"/>
    <lineage>
        <taxon>Bacteria</taxon>
        <taxon>Bacillati</taxon>
        <taxon>Cyanobacteriota</taxon>
        <taxon>Cyanophyceae</taxon>
        <taxon>Nostocales</taxon>
        <taxon>Nodulariaceae</taxon>
        <taxon>Anabaenopsis</taxon>
    </lineage>
</organism>
<keyword evidence="3" id="KW-1185">Reference proteome</keyword>